<keyword evidence="1" id="KW-1133">Transmembrane helix</keyword>
<reference evidence="4" key="1">
    <citation type="journal article" date="2019" name="Int. J. Syst. Evol. Microbiol.">
        <title>The Global Catalogue of Microorganisms (GCM) 10K type strain sequencing project: providing services to taxonomists for standard genome sequencing and annotation.</title>
        <authorList>
            <consortium name="The Broad Institute Genomics Platform"/>
            <consortium name="The Broad Institute Genome Sequencing Center for Infectious Disease"/>
            <person name="Wu L."/>
            <person name="Ma J."/>
        </authorList>
    </citation>
    <scope>NUCLEOTIDE SEQUENCE [LARGE SCALE GENOMIC DNA]</scope>
    <source>
        <strain evidence="4">NBRC 102520</strain>
    </source>
</reference>
<dbReference type="InterPro" id="IPR018756">
    <property type="entry name" value="DUF2314"/>
</dbReference>
<evidence type="ECO:0000313" key="3">
    <source>
        <dbReference type="EMBL" id="GLR87002.1"/>
    </source>
</evidence>
<protein>
    <recommendedName>
        <fullName evidence="2">DUF2314 domain-containing protein</fullName>
    </recommendedName>
</protein>
<dbReference type="EMBL" id="BSOW01000012">
    <property type="protein sequence ID" value="GLR87002.1"/>
    <property type="molecule type" value="Genomic_DNA"/>
</dbReference>
<dbReference type="Pfam" id="PF10077">
    <property type="entry name" value="DUF2314"/>
    <property type="match status" value="1"/>
</dbReference>
<feature type="domain" description="DUF2314" evidence="2">
    <location>
        <begin position="71"/>
        <end position="185"/>
    </location>
</feature>
<evidence type="ECO:0000313" key="4">
    <source>
        <dbReference type="Proteomes" id="UP001156905"/>
    </source>
</evidence>
<gene>
    <name evidence="3" type="ORF">GCM10007857_37130</name>
</gene>
<sequence length="196" mass="21251">MNAPAQSRDKAGDIEAFGHPLMAPGLTQPLKWAVLAAITGITVFGILTIGPAPQVGAQDRSPVIDVRTGNPEMNAAIARARNTLPTFWASYDAPKGTEAGHSLKVRFPTSGTNAEHNWMADVKKLGNGTYSGRFANRPRDLPGKREGDLVEFRDADISDWMFMRNDKIVGGETIKPLLKSMPKADADALRARMEQP</sequence>
<comment type="caution">
    <text evidence="3">The sequence shown here is derived from an EMBL/GenBank/DDBJ whole genome shotgun (WGS) entry which is preliminary data.</text>
</comment>
<name>A0ABQ6B4K7_9BRAD</name>
<keyword evidence="1" id="KW-0812">Transmembrane</keyword>
<keyword evidence="4" id="KW-1185">Reference proteome</keyword>
<dbReference type="Proteomes" id="UP001156905">
    <property type="component" value="Unassembled WGS sequence"/>
</dbReference>
<organism evidence="3 4">
    <name type="scientific">Bradyrhizobium iriomotense</name>
    <dbReference type="NCBI Taxonomy" id="441950"/>
    <lineage>
        <taxon>Bacteria</taxon>
        <taxon>Pseudomonadati</taxon>
        <taxon>Pseudomonadota</taxon>
        <taxon>Alphaproteobacteria</taxon>
        <taxon>Hyphomicrobiales</taxon>
        <taxon>Nitrobacteraceae</taxon>
        <taxon>Bradyrhizobium</taxon>
    </lineage>
</organism>
<keyword evidence="1" id="KW-0472">Membrane</keyword>
<proteinExistence type="predicted"/>
<evidence type="ECO:0000259" key="2">
    <source>
        <dbReference type="Pfam" id="PF10077"/>
    </source>
</evidence>
<accession>A0ABQ6B4K7</accession>
<evidence type="ECO:0000256" key="1">
    <source>
        <dbReference type="SAM" id="Phobius"/>
    </source>
</evidence>
<feature type="transmembrane region" description="Helical" evidence="1">
    <location>
        <begin position="30"/>
        <end position="50"/>
    </location>
</feature>